<name>A0AAV4UM67_CAEEX</name>
<protein>
    <submittedName>
        <fullName evidence="1">Uncharacterized protein</fullName>
    </submittedName>
</protein>
<dbReference type="AlphaFoldDB" id="A0AAV4UM67"/>
<accession>A0AAV4UM67</accession>
<sequence length="102" mass="11283">MRTRGENTPTQKHPCLKQAISFIMVENWRLSVDLKVPKSLTDPSVDLKVPKSLTGEVSSTIHLKEDNLPDCCSSRCLNASPQVKHVVNNTEITCPRGPMVGQ</sequence>
<evidence type="ECO:0000313" key="2">
    <source>
        <dbReference type="Proteomes" id="UP001054945"/>
    </source>
</evidence>
<organism evidence="1 2">
    <name type="scientific">Caerostris extrusa</name>
    <name type="common">Bark spider</name>
    <name type="synonym">Caerostris bankana</name>
    <dbReference type="NCBI Taxonomy" id="172846"/>
    <lineage>
        <taxon>Eukaryota</taxon>
        <taxon>Metazoa</taxon>
        <taxon>Ecdysozoa</taxon>
        <taxon>Arthropoda</taxon>
        <taxon>Chelicerata</taxon>
        <taxon>Arachnida</taxon>
        <taxon>Araneae</taxon>
        <taxon>Araneomorphae</taxon>
        <taxon>Entelegynae</taxon>
        <taxon>Araneoidea</taxon>
        <taxon>Araneidae</taxon>
        <taxon>Caerostris</taxon>
    </lineage>
</organism>
<evidence type="ECO:0000313" key="1">
    <source>
        <dbReference type="EMBL" id="GIY58907.1"/>
    </source>
</evidence>
<proteinExistence type="predicted"/>
<keyword evidence="2" id="KW-1185">Reference proteome</keyword>
<reference evidence="1 2" key="1">
    <citation type="submission" date="2021-06" db="EMBL/GenBank/DDBJ databases">
        <title>Caerostris extrusa draft genome.</title>
        <authorList>
            <person name="Kono N."/>
            <person name="Arakawa K."/>
        </authorList>
    </citation>
    <scope>NUCLEOTIDE SEQUENCE [LARGE SCALE GENOMIC DNA]</scope>
</reference>
<dbReference type="EMBL" id="BPLR01013125">
    <property type="protein sequence ID" value="GIY58907.1"/>
    <property type="molecule type" value="Genomic_DNA"/>
</dbReference>
<gene>
    <name evidence="1" type="ORF">CEXT_410281</name>
</gene>
<dbReference type="Proteomes" id="UP001054945">
    <property type="component" value="Unassembled WGS sequence"/>
</dbReference>
<comment type="caution">
    <text evidence="1">The sequence shown here is derived from an EMBL/GenBank/DDBJ whole genome shotgun (WGS) entry which is preliminary data.</text>
</comment>